<dbReference type="Gene3D" id="1.20.1110.10">
    <property type="entry name" value="Calcium-transporting ATPase, transmembrane domain"/>
    <property type="match status" value="1"/>
</dbReference>
<keyword evidence="3 6" id="KW-0812">Transmembrane</keyword>
<dbReference type="PRINTS" id="PR00120">
    <property type="entry name" value="HATPASE"/>
</dbReference>
<comment type="caution">
    <text evidence="8">The sequence shown here is derived from an EMBL/GenBank/DDBJ whole genome shotgun (WGS) entry which is preliminary data.</text>
</comment>
<gene>
    <name evidence="8" type="ORF">E0F88_33095</name>
</gene>
<dbReference type="PANTHER" id="PTHR43294">
    <property type="entry name" value="SODIUM/POTASSIUM-TRANSPORTING ATPASE SUBUNIT ALPHA"/>
    <property type="match status" value="1"/>
</dbReference>
<dbReference type="PRINTS" id="PR00119">
    <property type="entry name" value="CATATPASE"/>
</dbReference>
<reference evidence="8 9" key="1">
    <citation type="submission" date="2019-03" db="EMBL/GenBank/DDBJ databases">
        <title>Dyadobacter AR-3-6 sp. nov., isolated from arctic soil.</title>
        <authorList>
            <person name="Chaudhary D.K."/>
        </authorList>
    </citation>
    <scope>NUCLEOTIDE SEQUENCE [LARGE SCALE GENOMIC DNA]</scope>
    <source>
        <strain evidence="8 9">AR-3-6</strain>
    </source>
</reference>
<keyword evidence="2" id="KW-1003">Cell membrane</keyword>
<feature type="transmembrane region" description="Helical" evidence="6">
    <location>
        <begin position="89"/>
        <end position="111"/>
    </location>
</feature>
<feature type="transmembrane region" description="Helical" evidence="6">
    <location>
        <begin position="204"/>
        <end position="222"/>
    </location>
</feature>
<evidence type="ECO:0000256" key="1">
    <source>
        <dbReference type="ARBA" id="ARBA00004651"/>
    </source>
</evidence>
<name>A0A4R5DC93_9BACT</name>
<evidence type="ECO:0000256" key="6">
    <source>
        <dbReference type="SAM" id="Phobius"/>
    </source>
</evidence>
<sequence length="267" mass="29551">MTGDGVNDAPAPKQADIGIAMGLRGSAVASEAADLVLKDDSFVSIVRAISQGRVIFENIRKFIIFLLSCNLTEIFVVTFAGLLNTGNPLLPLQILFINIVTDVFPALALGVGKENNHLMKKLPHDPKKSIIEKSDWRKIVYYAMVMTMSVLGVYWLAINQFGLSQEEGNTITFFALSLSQLLYVFNLYSGKGRFYSNEITANKFVWLATALCILVLLGTYYIPFLRMILNLQLLNTRALGLILLAGTIPILVIQTVKLASCKFIKMH</sequence>
<dbReference type="GO" id="GO:1902600">
    <property type="term" value="P:proton transmembrane transport"/>
    <property type="evidence" value="ECO:0007669"/>
    <property type="project" value="TreeGrafter"/>
</dbReference>
<organism evidence="8 9">
    <name type="scientific">Dyadobacter psychrotolerans</name>
    <dbReference type="NCBI Taxonomy" id="2541721"/>
    <lineage>
        <taxon>Bacteria</taxon>
        <taxon>Pseudomonadati</taxon>
        <taxon>Bacteroidota</taxon>
        <taxon>Cytophagia</taxon>
        <taxon>Cytophagales</taxon>
        <taxon>Spirosomataceae</taxon>
        <taxon>Dyadobacter</taxon>
    </lineage>
</organism>
<evidence type="ECO:0000256" key="4">
    <source>
        <dbReference type="ARBA" id="ARBA00022989"/>
    </source>
</evidence>
<proteinExistence type="predicted"/>
<feature type="transmembrane region" description="Helical" evidence="6">
    <location>
        <begin position="139"/>
        <end position="158"/>
    </location>
</feature>
<dbReference type="OrthoDB" id="1521937at2"/>
<feature type="transmembrane region" description="Helical" evidence="6">
    <location>
        <begin position="62"/>
        <end position="83"/>
    </location>
</feature>
<dbReference type="NCBIfam" id="TIGR01494">
    <property type="entry name" value="ATPase_P-type"/>
    <property type="match status" value="1"/>
</dbReference>
<dbReference type="PANTHER" id="PTHR43294:SF21">
    <property type="entry name" value="CATION TRANSPORTING ATPASE"/>
    <property type="match status" value="1"/>
</dbReference>
<evidence type="ECO:0000313" key="9">
    <source>
        <dbReference type="Proteomes" id="UP000294850"/>
    </source>
</evidence>
<dbReference type="Gene3D" id="3.40.50.1000">
    <property type="entry name" value="HAD superfamily/HAD-like"/>
    <property type="match status" value="1"/>
</dbReference>
<dbReference type="GO" id="GO:0005886">
    <property type="term" value="C:plasma membrane"/>
    <property type="evidence" value="ECO:0007669"/>
    <property type="project" value="UniProtKB-SubCell"/>
</dbReference>
<dbReference type="Proteomes" id="UP000294850">
    <property type="component" value="Unassembled WGS sequence"/>
</dbReference>
<evidence type="ECO:0000256" key="5">
    <source>
        <dbReference type="ARBA" id="ARBA00023136"/>
    </source>
</evidence>
<dbReference type="SUPFAM" id="SSF81665">
    <property type="entry name" value="Calcium ATPase, transmembrane domain M"/>
    <property type="match status" value="1"/>
</dbReference>
<feature type="transmembrane region" description="Helical" evidence="6">
    <location>
        <begin position="234"/>
        <end position="256"/>
    </location>
</feature>
<dbReference type="GO" id="GO:0036376">
    <property type="term" value="P:sodium ion export across plasma membrane"/>
    <property type="evidence" value="ECO:0007669"/>
    <property type="project" value="TreeGrafter"/>
</dbReference>
<feature type="transmembrane region" description="Helical" evidence="6">
    <location>
        <begin position="170"/>
        <end position="188"/>
    </location>
</feature>
<dbReference type="GO" id="GO:0006883">
    <property type="term" value="P:intracellular sodium ion homeostasis"/>
    <property type="evidence" value="ECO:0007669"/>
    <property type="project" value="TreeGrafter"/>
</dbReference>
<dbReference type="GO" id="GO:1990573">
    <property type="term" value="P:potassium ion import across plasma membrane"/>
    <property type="evidence" value="ECO:0007669"/>
    <property type="project" value="TreeGrafter"/>
</dbReference>
<dbReference type="Pfam" id="PF00689">
    <property type="entry name" value="Cation_ATPase_C"/>
    <property type="match status" value="1"/>
</dbReference>
<feature type="domain" description="Cation-transporting P-type ATPase C-terminal" evidence="7">
    <location>
        <begin position="87"/>
        <end position="258"/>
    </location>
</feature>
<dbReference type="EMBL" id="SMFL01000029">
    <property type="protein sequence ID" value="TDE08155.1"/>
    <property type="molecule type" value="Genomic_DNA"/>
</dbReference>
<keyword evidence="4 6" id="KW-1133">Transmembrane helix</keyword>
<dbReference type="InterPro" id="IPR036412">
    <property type="entry name" value="HAD-like_sf"/>
</dbReference>
<keyword evidence="5 6" id="KW-0472">Membrane</keyword>
<dbReference type="GO" id="GO:0005524">
    <property type="term" value="F:ATP binding"/>
    <property type="evidence" value="ECO:0007669"/>
    <property type="project" value="InterPro"/>
</dbReference>
<accession>A0A4R5DC93</accession>
<dbReference type="InterPro" id="IPR001757">
    <property type="entry name" value="P_typ_ATPase"/>
</dbReference>
<dbReference type="GO" id="GO:0005391">
    <property type="term" value="F:P-type sodium:potassium-exchanging transporter activity"/>
    <property type="evidence" value="ECO:0007669"/>
    <property type="project" value="TreeGrafter"/>
</dbReference>
<evidence type="ECO:0000256" key="3">
    <source>
        <dbReference type="ARBA" id="ARBA00022692"/>
    </source>
</evidence>
<evidence type="ECO:0000259" key="7">
    <source>
        <dbReference type="Pfam" id="PF00689"/>
    </source>
</evidence>
<dbReference type="InterPro" id="IPR023298">
    <property type="entry name" value="ATPase_P-typ_TM_dom_sf"/>
</dbReference>
<keyword evidence="9" id="KW-1185">Reference proteome</keyword>
<comment type="subcellular location">
    <subcellularLocation>
        <location evidence="1">Cell membrane</location>
        <topology evidence="1">Multi-pass membrane protein</topology>
    </subcellularLocation>
</comment>
<protein>
    <recommendedName>
        <fullName evidence="7">Cation-transporting P-type ATPase C-terminal domain-containing protein</fullName>
    </recommendedName>
</protein>
<dbReference type="SUPFAM" id="SSF56784">
    <property type="entry name" value="HAD-like"/>
    <property type="match status" value="1"/>
</dbReference>
<dbReference type="AlphaFoldDB" id="A0A4R5DC93"/>
<evidence type="ECO:0000256" key="2">
    <source>
        <dbReference type="ARBA" id="ARBA00022475"/>
    </source>
</evidence>
<dbReference type="RefSeq" id="WP_131963013.1">
    <property type="nucleotide sequence ID" value="NZ_SMFL01000029.1"/>
</dbReference>
<dbReference type="GO" id="GO:0030007">
    <property type="term" value="P:intracellular potassium ion homeostasis"/>
    <property type="evidence" value="ECO:0007669"/>
    <property type="project" value="TreeGrafter"/>
</dbReference>
<dbReference type="GO" id="GO:0016887">
    <property type="term" value="F:ATP hydrolysis activity"/>
    <property type="evidence" value="ECO:0007669"/>
    <property type="project" value="InterPro"/>
</dbReference>
<evidence type="ECO:0000313" key="8">
    <source>
        <dbReference type="EMBL" id="TDE08155.1"/>
    </source>
</evidence>
<dbReference type="InterPro" id="IPR006068">
    <property type="entry name" value="ATPase_P-typ_cation-transptr_C"/>
</dbReference>
<dbReference type="InterPro" id="IPR050510">
    <property type="entry name" value="Cation_transp_ATPase_P-type"/>
</dbReference>
<dbReference type="InterPro" id="IPR023214">
    <property type="entry name" value="HAD_sf"/>
</dbReference>